<accession>A0A1E7N8I6</accession>
<dbReference type="InterPro" id="IPR050266">
    <property type="entry name" value="AB_hydrolase_sf"/>
</dbReference>
<reference evidence="2" key="1">
    <citation type="journal article" date="2014" name="Int. J. Syst. Evol. Microbiol.">
        <title>Complete genome sequence of Corynebacterium casei LMG S-19264T (=DSM 44701T), isolated from a smear-ripened cheese.</title>
        <authorList>
            <consortium name="US DOE Joint Genome Institute (JGI-PGF)"/>
            <person name="Walter F."/>
            <person name="Albersmeier A."/>
            <person name="Kalinowski J."/>
            <person name="Ruckert C."/>
        </authorList>
    </citation>
    <scope>NUCLEOTIDE SEQUENCE</scope>
    <source>
        <strain evidence="2">JCM 4434</strain>
    </source>
</reference>
<feature type="domain" description="AB hydrolase-1" evidence="1">
    <location>
        <begin position="32"/>
        <end position="262"/>
    </location>
</feature>
<evidence type="ECO:0000259" key="1">
    <source>
        <dbReference type="Pfam" id="PF00561"/>
    </source>
</evidence>
<evidence type="ECO:0000313" key="4">
    <source>
        <dbReference type="Proteomes" id="UP000037395"/>
    </source>
</evidence>
<dbReference type="PRINTS" id="PR00111">
    <property type="entry name" value="ABHYDROLASE"/>
</dbReference>
<dbReference type="Proteomes" id="UP000610124">
    <property type="component" value="Unassembled WGS sequence"/>
</dbReference>
<evidence type="ECO:0000313" key="3">
    <source>
        <dbReference type="EMBL" id="OEV36989.1"/>
    </source>
</evidence>
<accession>A0A8H9HZ07</accession>
<reference evidence="2" key="5">
    <citation type="submission" date="2020-09" db="EMBL/GenBank/DDBJ databases">
        <authorList>
            <person name="Sun Q."/>
            <person name="Ohkuma M."/>
        </authorList>
    </citation>
    <scope>NUCLEOTIDE SEQUENCE</scope>
    <source>
        <strain evidence="2">JCM 4434</strain>
    </source>
</reference>
<dbReference type="GO" id="GO:0016787">
    <property type="term" value="F:hydrolase activity"/>
    <property type="evidence" value="ECO:0007669"/>
    <property type="project" value="UniProtKB-KW"/>
</dbReference>
<dbReference type="InterPro" id="IPR000639">
    <property type="entry name" value="Epox_hydrolase-like"/>
</dbReference>
<organism evidence="3 4">
    <name type="scientific">Kitasatospora aureofaciens</name>
    <name type="common">Streptomyces aureofaciens</name>
    <dbReference type="NCBI Taxonomy" id="1894"/>
    <lineage>
        <taxon>Bacteria</taxon>
        <taxon>Bacillati</taxon>
        <taxon>Actinomycetota</taxon>
        <taxon>Actinomycetes</taxon>
        <taxon>Kitasatosporales</taxon>
        <taxon>Streptomycetaceae</taxon>
        <taxon>Kitasatospora</taxon>
    </lineage>
</organism>
<dbReference type="Gene3D" id="3.40.50.1820">
    <property type="entry name" value="alpha/beta hydrolase"/>
    <property type="match status" value="1"/>
</dbReference>
<keyword evidence="3" id="KW-0378">Hydrolase</keyword>
<dbReference type="KEGG" id="kau:B6264_25090"/>
<evidence type="ECO:0000313" key="2">
    <source>
        <dbReference type="EMBL" id="GGV03139.1"/>
    </source>
</evidence>
<dbReference type="InterPro" id="IPR000073">
    <property type="entry name" value="AB_hydrolase_1"/>
</dbReference>
<dbReference type="Pfam" id="PF00561">
    <property type="entry name" value="Abhydrolase_1"/>
    <property type="match status" value="1"/>
</dbReference>
<gene>
    <name evidence="2" type="ORF">GCM10010502_67310</name>
    <name evidence="3" type="ORF">HS99_0003925</name>
</gene>
<dbReference type="OrthoDB" id="3396704at2"/>
<dbReference type="InterPro" id="IPR029058">
    <property type="entry name" value="AB_hydrolase_fold"/>
</dbReference>
<protein>
    <submittedName>
        <fullName evidence="3">Alpha/beta hydrolase</fullName>
    </submittedName>
    <submittedName>
        <fullName evidence="2">Putative hydrolase, alpha/beta fold protein</fullName>
    </submittedName>
</protein>
<dbReference type="EMBL" id="BMUB01000029">
    <property type="protein sequence ID" value="GGV03139.1"/>
    <property type="molecule type" value="Genomic_DNA"/>
</dbReference>
<dbReference type="GeneID" id="97489631"/>
<sequence length="290" mass="31427">MTTTWLDGVTERLVPTSLGLINVREGGKADGPALIFWPSLMMDGTMWRHQYEHFSPTHRVVLVDSPGHGKSDALRRIIDLEQCADALVEVQDALGIDKAVLIGNSWGGMLAGVFPAYHPDRSAGTVGINCTASLPTTFESIWATALAGYLSLNSKMPQLALKAARGAFAGPTAEAERPEFLEFLEFVLTNDPKSVAWALRSILIGRRDEHRLLATIKDVPVLVIAGEEDSQFPVHAVRRMADAIPTATFKVLLRTGHLAARENPQAVNAEIDAFLAELPAPPAPPALERI</sequence>
<dbReference type="RefSeq" id="WP_030557225.1">
    <property type="nucleotide sequence ID" value="NZ_BMUB01000029.1"/>
</dbReference>
<dbReference type="EMBL" id="JPRF03000021">
    <property type="protein sequence ID" value="OEV36989.1"/>
    <property type="molecule type" value="Genomic_DNA"/>
</dbReference>
<reference evidence="4" key="4">
    <citation type="submission" date="2016-08" db="EMBL/GenBank/DDBJ databases">
        <title>Sequencing, assembly and comparative genomics of S. aureofaciens ATCC 10762.</title>
        <authorList>
            <person name="Gradnigo J.S."/>
            <person name="Johnson N."/>
            <person name="Somerville G.A."/>
        </authorList>
    </citation>
    <scope>NUCLEOTIDE SEQUENCE [LARGE SCALE GENOMIC DNA]</scope>
    <source>
        <strain evidence="4">ATCC 10762 / DSM 40127 / CCM 3239 / JCM 4008 / LMG 5968 / NBRC 12843 / NCIMB 8234 / A-377</strain>
    </source>
</reference>
<dbReference type="AlphaFoldDB" id="A0A1E7N8I6"/>
<comment type="caution">
    <text evidence="3">The sequence shown here is derived from an EMBL/GenBank/DDBJ whole genome shotgun (WGS) entry which is preliminary data.</text>
</comment>
<proteinExistence type="predicted"/>
<dbReference type="PRINTS" id="PR00412">
    <property type="entry name" value="EPOXHYDRLASE"/>
</dbReference>
<keyword evidence="4" id="KW-1185">Reference proteome</keyword>
<dbReference type="PANTHER" id="PTHR43798">
    <property type="entry name" value="MONOACYLGLYCEROL LIPASE"/>
    <property type="match status" value="1"/>
</dbReference>
<dbReference type="Proteomes" id="UP000037395">
    <property type="component" value="Unassembled WGS sequence"/>
</dbReference>
<reference evidence="3" key="3">
    <citation type="submission" date="2016-08" db="EMBL/GenBank/DDBJ databases">
        <title>Sequencing, Assembly and Comparative Genomics of S. aureofaciens ATCC 10762.</title>
        <authorList>
            <person name="Gradnigo J.S."/>
            <person name="Johnson N."/>
            <person name="Somerville G.A."/>
        </authorList>
    </citation>
    <scope>NUCLEOTIDE SEQUENCE [LARGE SCALE GENOMIC DNA]</scope>
    <source>
        <strain evidence="3">ATCC 10762</strain>
    </source>
</reference>
<reference evidence="3 4" key="2">
    <citation type="submission" date="2014-07" db="EMBL/GenBank/DDBJ databases">
        <authorList>
            <person name="Zhang J.E."/>
            <person name="Yang H."/>
            <person name="Guo J."/>
            <person name="Deng Z."/>
            <person name="Luo H."/>
            <person name="Luo M."/>
            <person name="Zhao B."/>
        </authorList>
    </citation>
    <scope>NUCLEOTIDE SEQUENCE [LARGE SCALE GENOMIC DNA]</scope>
    <source>
        <strain evidence="3">ATCC 10762</strain>
        <strain evidence="4">ATCC 10762 / DSM 40127 / CCM 3239 / JCM 4008 / LMG 5968 / NBRC 12843 / NCIMB 8234 / A-377</strain>
    </source>
</reference>
<name>A0A1E7N8I6_KITAU</name>
<dbReference type="SUPFAM" id="SSF53474">
    <property type="entry name" value="alpha/beta-Hydrolases"/>
    <property type="match status" value="1"/>
</dbReference>